<reference evidence="1 2" key="1">
    <citation type="submission" date="2023-08" db="EMBL/GenBank/DDBJ databases">
        <title>Black Yeasts Isolated from many extreme environments.</title>
        <authorList>
            <person name="Coleine C."/>
            <person name="Stajich J.E."/>
            <person name="Selbmann L."/>
        </authorList>
    </citation>
    <scope>NUCLEOTIDE SEQUENCE [LARGE SCALE GENOMIC DNA]</scope>
    <source>
        <strain evidence="1 2">CCFEE 5935</strain>
    </source>
</reference>
<dbReference type="EMBL" id="JAVRRT010000017">
    <property type="protein sequence ID" value="KAK5165184.1"/>
    <property type="molecule type" value="Genomic_DNA"/>
</dbReference>
<dbReference type="RefSeq" id="XP_064655327.1">
    <property type="nucleotide sequence ID" value="XM_064806510.1"/>
</dbReference>
<evidence type="ECO:0000313" key="1">
    <source>
        <dbReference type="EMBL" id="KAK5165184.1"/>
    </source>
</evidence>
<gene>
    <name evidence="1" type="ORF">LTR77_009282</name>
</gene>
<organism evidence="1 2">
    <name type="scientific">Saxophila tyrrhenica</name>
    <dbReference type="NCBI Taxonomy" id="1690608"/>
    <lineage>
        <taxon>Eukaryota</taxon>
        <taxon>Fungi</taxon>
        <taxon>Dikarya</taxon>
        <taxon>Ascomycota</taxon>
        <taxon>Pezizomycotina</taxon>
        <taxon>Dothideomycetes</taxon>
        <taxon>Dothideomycetidae</taxon>
        <taxon>Mycosphaerellales</taxon>
        <taxon>Extremaceae</taxon>
        <taxon>Saxophila</taxon>
    </lineage>
</organism>
<dbReference type="Proteomes" id="UP001337655">
    <property type="component" value="Unassembled WGS sequence"/>
</dbReference>
<protein>
    <submittedName>
        <fullName evidence="1">Uncharacterized protein</fullName>
    </submittedName>
</protein>
<evidence type="ECO:0000313" key="2">
    <source>
        <dbReference type="Proteomes" id="UP001337655"/>
    </source>
</evidence>
<comment type="caution">
    <text evidence="1">The sequence shown here is derived from an EMBL/GenBank/DDBJ whole genome shotgun (WGS) entry which is preliminary data.</text>
</comment>
<keyword evidence="2" id="KW-1185">Reference proteome</keyword>
<name>A0AAV9P0L7_9PEZI</name>
<dbReference type="GeneID" id="89930614"/>
<proteinExistence type="predicted"/>
<accession>A0AAV9P0L7</accession>
<sequence length="107" mass="11742">MNYSVPSAKDEKAIPVYVAMHHTGSLTHALQAPARDWAVSSSIHITPSPHTASLKARAFLAQRCSVLLADPVRDIRPLTLRSNPQDQSDAMSRYLRQIGFNDDSSGE</sequence>
<dbReference type="AlphaFoldDB" id="A0AAV9P0L7"/>